<gene>
    <name evidence="2" type="ORF">GALL_191110</name>
</gene>
<dbReference type="Gene3D" id="1.40.20.10">
    <property type="entry name" value="CHAD domain"/>
    <property type="match status" value="1"/>
</dbReference>
<sequence>MANSPSATRGIPHLRKGESLGPGLRRVVLRCVTLSGQLAPGDLRAARVRLKRARAALHLAAHLSVPWALHARRTLARMGRHLGPARDRAAAAERARACAESLSGKAALCARAIARIPPATSELAAWIASLERFRKSLESKSWPVLKRRSLAPALAAAYRRLHHKARRAESGHSFHPWRKAAIDLREQLNVADPFLDSRTRAARTHLHHVARNLGLAGDWDAFIAMLDDNTLPGVPRSGRRRLARHARTERKAALRSARRAWRRFESADLA</sequence>
<organism evidence="2">
    <name type="scientific">mine drainage metagenome</name>
    <dbReference type="NCBI Taxonomy" id="410659"/>
    <lineage>
        <taxon>unclassified sequences</taxon>
        <taxon>metagenomes</taxon>
        <taxon>ecological metagenomes</taxon>
    </lineage>
</organism>
<dbReference type="InterPro" id="IPR007899">
    <property type="entry name" value="CHAD_dom"/>
</dbReference>
<feature type="domain" description="CHAD" evidence="1">
    <location>
        <begin position="9"/>
        <end position="266"/>
    </location>
</feature>
<proteinExistence type="predicted"/>
<dbReference type="EMBL" id="MLJW01000113">
    <property type="protein sequence ID" value="OIQ98869.1"/>
    <property type="molecule type" value="Genomic_DNA"/>
</dbReference>
<dbReference type="SMART" id="SM00880">
    <property type="entry name" value="CHAD"/>
    <property type="match status" value="1"/>
</dbReference>
<dbReference type="InterPro" id="IPR038186">
    <property type="entry name" value="CHAD_dom_sf"/>
</dbReference>
<evidence type="ECO:0000259" key="1">
    <source>
        <dbReference type="PROSITE" id="PS51708"/>
    </source>
</evidence>
<evidence type="ECO:0000313" key="2">
    <source>
        <dbReference type="EMBL" id="OIQ98869.1"/>
    </source>
</evidence>
<comment type="caution">
    <text evidence="2">The sequence shown here is derived from an EMBL/GenBank/DDBJ whole genome shotgun (WGS) entry which is preliminary data.</text>
</comment>
<name>A0A1J5SF90_9ZZZZ</name>
<dbReference type="Pfam" id="PF05235">
    <property type="entry name" value="CHAD"/>
    <property type="match status" value="1"/>
</dbReference>
<dbReference type="AlphaFoldDB" id="A0A1J5SF90"/>
<accession>A0A1J5SF90</accession>
<dbReference type="PROSITE" id="PS51708">
    <property type="entry name" value="CHAD"/>
    <property type="match status" value="1"/>
</dbReference>
<protein>
    <submittedName>
        <fullName evidence="2">CHAD domain protein</fullName>
    </submittedName>
</protein>
<reference evidence="2" key="1">
    <citation type="submission" date="2016-10" db="EMBL/GenBank/DDBJ databases">
        <title>Sequence of Gallionella enrichment culture.</title>
        <authorList>
            <person name="Poehlein A."/>
            <person name="Muehling M."/>
            <person name="Daniel R."/>
        </authorList>
    </citation>
    <scope>NUCLEOTIDE SEQUENCE</scope>
</reference>